<name>A0ACB9A1D6_9ASTR</name>
<dbReference type="Proteomes" id="UP001056120">
    <property type="component" value="Linkage Group LG25"/>
</dbReference>
<reference evidence="2" key="1">
    <citation type="journal article" date="2022" name="Mol. Ecol. Resour.">
        <title>The genomes of chicory, endive, great burdock and yacon provide insights into Asteraceae palaeo-polyploidization history and plant inulin production.</title>
        <authorList>
            <person name="Fan W."/>
            <person name="Wang S."/>
            <person name="Wang H."/>
            <person name="Wang A."/>
            <person name="Jiang F."/>
            <person name="Liu H."/>
            <person name="Zhao H."/>
            <person name="Xu D."/>
            <person name="Zhang Y."/>
        </authorList>
    </citation>
    <scope>NUCLEOTIDE SEQUENCE [LARGE SCALE GENOMIC DNA]</scope>
    <source>
        <strain evidence="2">cv. Yunnan</strain>
    </source>
</reference>
<dbReference type="EMBL" id="CM042042">
    <property type="protein sequence ID" value="KAI3703561.1"/>
    <property type="molecule type" value="Genomic_DNA"/>
</dbReference>
<keyword evidence="2" id="KW-1185">Reference proteome</keyword>
<reference evidence="1 2" key="2">
    <citation type="journal article" date="2022" name="Mol. Ecol. Resour.">
        <title>The genomes of chicory, endive, great burdock and yacon provide insights into Asteraceae paleo-polyploidization history and plant inulin production.</title>
        <authorList>
            <person name="Fan W."/>
            <person name="Wang S."/>
            <person name="Wang H."/>
            <person name="Wang A."/>
            <person name="Jiang F."/>
            <person name="Liu H."/>
            <person name="Zhao H."/>
            <person name="Xu D."/>
            <person name="Zhang Y."/>
        </authorList>
    </citation>
    <scope>NUCLEOTIDE SEQUENCE [LARGE SCALE GENOMIC DNA]</scope>
    <source>
        <strain evidence="2">cv. Yunnan</strain>
        <tissue evidence="1">Leaves</tissue>
    </source>
</reference>
<gene>
    <name evidence="1" type="ORF">L1987_73721</name>
</gene>
<proteinExistence type="predicted"/>
<organism evidence="1 2">
    <name type="scientific">Smallanthus sonchifolius</name>
    <dbReference type="NCBI Taxonomy" id="185202"/>
    <lineage>
        <taxon>Eukaryota</taxon>
        <taxon>Viridiplantae</taxon>
        <taxon>Streptophyta</taxon>
        <taxon>Embryophyta</taxon>
        <taxon>Tracheophyta</taxon>
        <taxon>Spermatophyta</taxon>
        <taxon>Magnoliopsida</taxon>
        <taxon>eudicotyledons</taxon>
        <taxon>Gunneridae</taxon>
        <taxon>Pentapetalae</taxon>
        <taxon>asterids</taxon>
        <taxon>campanulids</taxon>
        <taxon>Asterales</taxon>
        <taxon>Asteraceae</taxon>
        <taxon>Asteroideae</taxon>
        <taxon>Heliantheae alliance</taxon>
        <taxon>Millerieae</taxon>
        <taxon>Smallanthus</taxon>
    </lineage>
</organism>
<protein>
    <submittedName>
        <fullName evidence="1">Uncharacterized protein</fullName>
    </submittedName>
</protein>
<comment type="caution">
    <text evidence="1">The sequence shown here is derived from an EMBL/GenBank/DDBJ whole genome shotgun (WGS) entry which is preliminary data.</text>
</comment>
<evidence type="ECO:0000313" key="2">
    <source>
        <dbReference type="Proteomes" id="UP001056120"/>
    </source>
</evidence>
<sequence length="108" mass="12764">MSKKYNKKEENVEFKLELIKKQRDELQEKKLQCLFEIEKMTSKVDARKECIALVDEQLKELGENRLHVLSEKNKSLSKIAALEEEVNGYEEQMREAERKFDKLASAPF</sequence>
<accession>A0ACB9A1D6</accession>
<evidence type="ECO:0000313" key="1">
    <source>
        <dbReference type="EMBL" id="KAI3703561.1"/>
    </source>
</evidence>